<dbReference type="EMBL" id="PGGS01000065">
    <property type="protein sequence ID" value="PNH10155.1"/>
    <property type="molecule type" value="Genomic_DNA"/>
</dbReference>
<name>A0A2J8ACA6_9CHLO</name>
<sequence>VSTQKAWYSVKVSRATIKSGGETIAGPAFGASWPVRLGRVDAAEAAPGGRVPLPTAPVAEIKAYMAALGTKPGTDTTSFFAPKPTFWERPAFVLWTGAADEPAAEEARFLAEDPAFKGYKENYDRSRKTVTRTDYEVDFIDYFTTLASLGATFKKDAYLHPETVIAVF</sequence>
<feature type="non-terminal residue" evidence="1">
    <location>
        <position position="1"/>
    </location>
</feature>
<dbReference type="AlphaFoldDB" id="A0A2J8ACA6"/>
<reference evidence="1 2" key="1">
    <citation type="journal article" date="2017" name="Mol. Biol. Evol.">
        <title>The 4-celled Tetrabaena socialis nuclear genome reveals the essential components for genetic control of cell number at the origin of multicellularity in the volvocine lineage.</title>
        <authorList>
            <person name="Featherston J."/>
            <person name="Arakaki Y."/>
            <person name="Hanschen E.R."/>
            <person name="Ferris P.J."/>
            <person name="Michod R.E."/>
            <person name="Olson B.J.S.C."/>
            <person name="Nozaki H."/>
            <person name="Durand P.M."/>
        </authorList>
    </citation>
    <scope>NUCLEOTIDE SEQUENCE [LARGE SCALE GENOMIC DNA]</scope>
    <source>
        <strain evidence="1 2">NIES-571</strain>
    </source>
</reference>
<dbReference type="Gene3D" id="1.10.520.10">
    <property type="match status" value="1"/>
</dbReference>
<dbReference type="Proteomes" id="UP000236333">
    <property type="component" value="Unassembled WGS sequence"/>
</dbReference>
<dbReference type="OrthoDB" id="2113341at2759"/>
<protein>
    <submittedName>
        <fullName evidence="1">Thylakoid lumenal protein, chloroplastic</fullName>
    </submittedName>
</protein>
<evidence type="ECO:0000313" key="2">
    <source>
        <dbReference type="Proteomes" id="UP000236333"/>
    </source>
</evidence>
<dbReference type="GO" id="GO:0006979">
    <property type="term" value="P:response to oxidative stress"/>
    <property type="evidence" value="ECO:0007669"/>
    <property type="project" value="InterPro"/>
</dbReference>
<evidence type="ECO:0000313" key="1">
    <source>
        <dbReference type="EMBL" id="PNH10155.1"/>
    </source>
</evidence>
<dbReference type="GO" id="GO:0020037">
    <property type="term" value="F:heme binding"/>
    <property type="evidence" value="ECO:0007669"/>
    <property type="project" value="InterPro"/>
</dbReference>
<comment type="caution">
    <text evidence="1">The sequence shown here is derived from an EMBL/GenBank/DDBJ whole genome shotgun (WGS) entry which is preliminary data.</text>
</comment>
<dbReference type="InterPro" id="IPR010255">
    <property type="entry name" value="Haem_peroxidase_sf"/>
</dbReference>
<organism evidence="1 2">
    <name type="scientific">Tetrabaena socialis</name>
    <dbReference type="NCBI Taxonomy" id="47790"/>
    <lineage>
        <taxon>Eukaryota</taxon>
        <taxon>Viridiplantae</taxon>
        <taxon>Chlorophyta</taxon>
        <taxon>core chlorophytes</taxon>
        <taxon>Chlorophyceae</taxon>
        <taxon>CS clade</taxon>
        <taxon>Chlamydomonadales</taxon>
        <taxon>Tetrabaenaceae</taxon>
        <taxon>Tetrabaena</taxon>
    </lineage>
</organism>
<keyword evidence="2" id="KW-1185">Reference proteome</keyword>
<dbReference type="GO" id="GO:0004601">
    <property type="term" value="F:peroxidase activity"/>
    <property type="evidence" value="ECO:0007669"/>
    <property type="project" value="InterPro"/>
</dbReference>
<gene>
    <name evidence="1" type="ORF">TSOC_003173</name>
</gene>
<accession>A0A2J8ACA6</accession>
<proteinExistence type="predicted"/>
<dbReference type="SUPFAM" id="SSF48113">
    <property type="entry name" value="Heme-dependent peroxidases"/>
    <property type="match status" value="1"/>
</dbReference>